<dbReference type="EMBL" id="JAAALK010000283">
    <property type="protein sequence ID" value="KAG8077044.1"/>
    <property type="molecule type" value="Genomic_DNA"/>
</dbReference>
<protein>
    <submittedName>
        <fullName evidence="2">Uncharacterized protein</fullName>
    </submittedName>
</protein>
<evidence type="ECO:0000313" key="2">
    <source>
        <dbReference type="EMBL" id="KAG8077044.1"/>
    </source>
</evidence>
<evidence type="ECO:0000313" key="3">
    <source>
        <dbReference type="Proteomes" id="UP000729402"/>
    </source>
</evidence>
<gene>
    <name evidence="2" type="ORF">GUJ93_ZPchr0006g43839</name>
</gene>
<proteinExistence type="predicted"/>
<dbReference type="AlphaFoldDB" id="A0A8J5W511"/>
<feature type="compositionally biased region" description="Low complexity" evidence="1">
    <location>
        <begin position="100"/>
        <end position="112"/>
    </location>
</feature>
<sequence length="112" mass="11932">MLPLPLATNVPARYRRPHCRRLCLGGHLPDLLSTATACDVDDAPPAYTITLILVQNLRCFSGCYTPSLLSLPRLRGRTALVVAAAAFAASATRHSELEAPSRSSTTSPSSTI</sequence>
<reference evidence="2" key="2">
    <citation type="submission" date="2021-02" db="EMBL/GenBank/DDBJ databases">
        <authorList>
            <person name="Kimball J.A."/>
            <person name="Haas M.W."/>
            <person name="Macchietto M."/>
            <person name="Kono T."/>
            <person name="Duquette J."/>
            <person name="Shao M."/>
        </authorList>
    </citation>
    <scope>NUCLEOTIDE SEQUENCE</scope>
    <source>
        <tissue evidence="2">Fresh leaf tissue</tissue>
    </source>
</reference>
<evidence type="ECO:0000256" key="1">
    <source>
        <dbReference type="SAM" id="MobiDB-lite"/>
    </source>
</evidence>
<organism evidence="2 3">
    <name type="scientific">Zizania palustris</name>
    <name type="common">Northern wild rice</name>
    <dbReference type="NCBI Taxonomy" id="103762"/>
    <lineage>
        <taxon>Eukaryota</taxon>
        <taxon>Viridiplantae</taxon>
        <taxon>Streptophyta</taxon>
        <taxon>Embryophyta</taxon>
        <taxon>Tracheophyta</taxon>
        <taxon>Spermatophyta</taxon>
        <taxon>Magnoliopsida</taxon>
        <taxon>Liliopsida</taxon>
        <taxon>Poales</taxon>
        <taxon>Poaceae</taxon>
        <taxon>BOP clade</taxon>
        <taxon>Oryzoideae</taxon>
        <taxon>Oryzeae</taxon>
        <taxon>Zizaniinae</taxon>
        <taxon>Zizania</taxon>
    </lineage>
</organism>
<reference evidence="2" key="1">
    <citation type="journal article" date="2021" name="bioRxiv">
        <title>Whole Genome Assembly and Annotation of Northern Wild Rice, Zizania palustris L., Supports a Whole Genome Duplication in the Zizania Genus.</title>
        <authorList>
            <person name="Haas M."/>
            <person name="Kono T."/>
            <person name="Macchietto M."/>
            <person name="Millas R."/>
            <person name="McGilp L."/>
            <person name="Shao M."/>
            <person name="Duquette J."/>
            <person name="Hirsch C.N."/>
            <person name="Kimball J."/>
        </authorList>
    </citation>
    <scope>NUCLEOTIDE SEQUENCE</scope>
    <source>
        <tissue evidence="2">Fresh leaf tissue</tissue>
    </source>
</reference>
<comment type="caution">
    <text evidence="2">The sequence shown here is derived from an EMBL/GenBank/DDBJ whole genome shotgun (WGS) entry which is preliminary data.</text>
</comment>
<name>A0A8J5W511_ZIZPA</name>
<dbReference type="Proteomes" id="UP000729402">
    <property type="component" value="Unassembled WGS sequence"/>
</dbReference>
<keyword evidence="3" id="KW-1185">Reference proteome</keyword>
<accession>A0A8J5W511</accession>
<feature type="region of interest" description="Disordered" evidence="1">
    <location>
        <begin position="90"/>
        <end position="112"/>
    </location>
</feature>